<sequence>MGNWVLARVLSFIARAYGATSSSQERGSEWLAYGATCGGQERGSECLVRYIAAWVYAGTIEVAGLGRSEATVEATVCKWCFLESEHARDGYGFVAMLGAVTMAVRARLLGGWSKVAMESEWLEVRVAVLGAVGEKAAGQRGGKTPTVAMHHHRWPVEQ</sequence>
<reference evidence="2 3" key="1">
    <citation type="submission" date="2024-05" db="EMBL/GenBank/DDBJ databases">
        <title>Haplotype-resolved chromosome-level genome assembly of Huyou (Citrus changshanensis).</title>
        <authorList>
            <person name="Miao C."/>
            <person name="Chen W."/>
            <person name="Wu Y."/>
            <person name="Wang L."/>
            <person name="Zhao S."/>
            <person name="Grierson D."/>
            <person name="Xu C."/>
            <person name="Chen K."/>
        </authorList>
    </citation>
    <scope>NUCLEOTIDE SEQUENCE [LARGE SCALE GENOMIC DNA]</scope>
    <source>
        <strain evidence="2">01-14</strain>
        <tissue evidence="2">Leaf</tissue>
    </source>
</reference>
<accession>A0AAP0MNW5</accession>
<gene>
    <name evidence="2" type="ORF">WN944_006193</name>
</gene>
<evidence type="ECO:0000313" key="2">
    <source>
        <dbReference type="EMBL" id="KAK9214205.1"/>
    </source>
</evidence>
<dbReference type="EMBL" id="JBCGBO010000003">
    <property type="protein sequence ID" value="KAK9214205.1"/>
    <property type="molecule type" value="Genomic_DNA"/>
</dbReference>
<feature type="signal peptide" evidence="1">
    <location>
        <begin position="1"/>
        <end position="18"/>
    </location>
</feature>
<evidence type="ECO:0000313" key="3">
    <source>
        <dbReference type="Proteomes" id="UP001428341"/>
    </source>
</evidence>
<feature type="chain" id="PRO_5042884659" evidence="1">
    <location>
        <begin position="19"/>
        <end position="158"/>
    </location>
</feature>
<proteinExistence type="predicted"/>
<dbReference type="AlphaFoldDB" id="A0AAP0MNW5"/>
<name>A0AAP0MNW5_9ROSI</name>
<keyword evidence="3" id="KW-1185">Reference proteome</keyword>
<comment type="caution">
    <text evidence="2">The sequence shown here is derived from an EMBL/GenBank/DDBJ whole genome shotgun (WGS) entry which is preliminary data.</text>
</comment>
<dbReference type="Proteomes" id="UP001428341">
    <property type="component" value="Unassembled WGS sequence"/>
</dbReference>
<evidence type="ECO:0000256" key="1">
    <source>
        <dbReference type="SAM" id="SignalP"/>
    </source>
</evidence>
<organism evidence="2 3">
    <name type="scientific">Citrus x changshan-huyou</name>
    <dbReference type="NCBI Taxonomy" id="2935761"/>
    <lineage>
        <taxon>Eukaryota</taxon>
        <taxon>Viridiplantae</taxon>
        <taxon>Streptophyta</taxon>
        <taxon>Embryophyta</taxon>
        <taxon>Tracheophyta</taxon>
        <taxon>Spermatophyta</taxon>
        <taxon>Magnoliopsida</taxon>
        <taxon>eudicotyledons</taxon>
        <taxon>Gunneridae</taxon>
        <taxon>Pentapetalae</taxon>
        <taxon>rosids</taxon>
        <taxon>malvids</taxon>
        <taxon>Sapindales</taxon>
        <taxon>Rutaceae</taxon>
        <taxon>Aurantioideae</taxon>
        <taxon>Citrus</taxon>
    </lineage>
</organism>
<keyword evidence="1" id="KW-0732">Signal</keyword>
<protein>
    <submittedName>
        <fullName evidence="2">Uncharacterized protein</fullName>
    </submittedName>
</protein>